<protein>
    <submittedName>
        <fullName evidence="1">Uncharacterized protein</fullName>
    </submittedName>
</protein>
<comment type="caution">
    <text evidence="1">The sequence shown here is derived from an EMBL/GenBank/DDBJ whole genome shotgun (WGS) entry which is preliminary data.</text>
</comment>
<sequence length="41" mass="4048">MVVCDGGAVSVLVFCGFDALVSVDGKICGGCGVDSVLRIDA</sequence>
<organism evidence="1 2">
    <name type="scientific">Trifolium medium</name>
    <dbReference type="NCBI Taxonomy" id="97028"/>
    <lineage>
        <taxon>Eukaryota</taxon>
        <taxon>Viridiplantae</taxon>
        <taxon>Streptophyta</taxon>
        <taxon>Embryophyta</taxon>
        <taxon>Tracheophyta</taxon>
        <taxon>Spermatophyta</taxon>
        <taxon>Magnoliopsida</taxon>
        <taxon>eudicotyledons</taxon>
        <taxon>Gunneridae</taxon>
        <taxon>Pentapetalae</taxon>
        <taxon>rosids</taxon>
        <taxon>fabids</taxon>
        <taxon>Fabales</taxon>
        <taxon>Fabaceae</taxon>
        <taxon>Papilionoideae</taxon>
        <taxon>50 kb inversion clade</taxon>
        <taxon>NPAAA clade</taxon>
        <taxon>Hologalegina</taxon>
        <taxon>IRL clade</taxon>
        <taxon>Trifolieae</taxon>
        <taxon>Trifolium</taxon>
    </lineage>
</organism>
<name>A0A392VQM4_9FABA</name>
<accession>A0A392VQM4</accession>
<feature type="non-terminal residue" evidence="1">
    <location>
        <position position="41"/>
    </location>
</feature>
<reference evidence="1 2" key="1">
    <citation type="journal article" date="2018" name="Front. Plant Sci.">
        <title>Red Clover (Trifolium pratense) and Zigzag Clover (T. medium) - A Picture of Genomic Similarities and Differences.</title>
        <authorList>
            <person name="Dluhosova J."/>
            <person name="Istvanek J."/>
            <person name="Nedelnik J."/>
            <person name="Repkova J."/>
        </authorList>
    </citation>
    <scope>NUCLEOTIDE SEQUENCE [LARGE SCALE GENOMIC DNA]</scope>
    <source>
        <strain evidence="2">cv. 10/8</strain>
        <tissue evidence="1">Leaf</tissue>
    </source>
</reference>
<dbReference type="AlphaFoldDB" id="A0A392VQM4"/>
<evidence type="ECO:0000313" key="1">
    <source>
        <dbReference type="EMBL" id="MCI88730.1"/>
    </source>
</evidence>
<evidence type="ECO:0000313" key="2">
    <source>
        <dbReference type="Proteomes" id="UP000265520"/>
    </source>
</evidence>
<dbReference type="EMBL" id="LXQA011200920">
    <property type="protein sequence ID" value="MCI88730.1"/>
    <property type="molecule type" value="Genomic_DNA"/>
</dbReference>
<dbReference type="Proteomes" id="UP000265520">
    <property type="component" value="Unassembled WGS sequence"/>
</dbReference>
<proteinExistence type="predicted"/>
<keyword evidence="2" id="KW-1185">Reference proteome</keyword>